<comment type="caution">
    <text evidence="2">The sequence shown here is derived from an EMBL/GenBank/DDBJ whole genome shotgun (WGS) entry which is preliminary data.</text>
</comment>
<dbReference type="OrthoDB" id="8906462at2"/>
<gene>
    <name evidence="2" type="ORF">DFR29_102275</name>
</gene>
<feature type="chain" id="PRO_5020840521" evidence="1">
    <location>
        <begin position="20"/>
        <end position="187"/>
    </location>
</feature>
<dbReference type="AlphaFoldDB" id="A0A4R6Z770"/>
<evidence type="ECO:0000256" key="1">
    <source>
        <dbReference type="SAM" id="SignalP"/>
    </source>
</evidence>
<dbReference type="EMBL" id="SNZH01000002">
    <property type="protein sequence ID" value="TDR47615.1"/>
    <property type="molecule type" value="Genomic_DNA"/>
</dbReference>
<keyword evidence="1" id="KW-0732">Signal</keyword>
<name>A0A4R6Z770_9GAMM</name>
<sequence>MNRLSLLCLLLLVAAPAQALRCGTRVISDGDRDFAVRDRCGVPFYTEEFASYDVRGADGPFETQVENRYDAWYYNFGPRKLMVRLLFRNGLLEREETLGYGVNEIGDSCNLDSFPSGTSAGEIVAYCGEPATRRLQREANVRRDGRGNERYTPVKREEWIYDLGDNRLLRILTFHNGRLQSVSAEGR</sequence>
<evidence type="ECO:0000313" key="3">
    <source>
        <dbReference type="Proteomes" id="UP000295293"/>
    </source>
</evidence>
<accession>A0A4R6Z770</accession>
<dbReference type="Proteomes" id="UP000295293">
    <property type="component" value="Unassembled WGS sequence"/>
</dbReference>
<evidence type="ECO:0000313" key="2">
    <source>
        <dbReference type="EMBL" id="TDR47615.1"/>
    </source>
</evidence>
<proteinExistence type="predicted"/>
<reference evidence="2 3" key="1">
    <citation type="submission" date="2019-03" db="EMBL/GenBank/DDBJ databases">
        <title>Genomic Encyclopedia of Type Strains, Phase IV (KMG-IV): sequencing the most valuable type-strain genomes for metagenomic binning, comparative biology and taxonomic classification.</title>
        <authorList>
            <person name="Goeker M."/>
        </authorList>
    </citation>
    <scope>NUCLEOTIDE SEQUENCE [LARGE SCALE GENOMIC DNA]</scope>
    <source>
        <strain evidence="2 3">DSM 21667</strain>
    </source>
</reference>
<keyword evidence="3" id="KW-1185">Reference proteome</keyword>
<feature type="signal peptide" evidence="1">
    <location>
        <begin position="1"/>
        <end position="19"/>
    </location>
</feature>
<protein>
    <submittedName>
        <fullName evidence="2">Uncharacterized protein DUF2845</fullName>
    </submittedName>
</protein>
<dbReference type="Pfam" id="PF11006">
    <property type="entry name" value="DUF2845"/>
    <property type="match status" value="2"/>
</dbReference>
<organism evidence="2 3">
    <name type="scientific">Tahibacter aquaticus</name>
    <dbReference type="NCBI Taxonomy" id="520092"/>
    <lineage>
        <taxon>Bacteria</taxon>
        <taxon>Pseudomonadati</taxon>
        <taxon>Pseudomonadota</taxon>
        <taxon>Gammaproteobacteria</taxon>
        <taxon>Lysobacterales</taxon>
        <taxon>Rhodanobacteraceae</taxon>
        <taxon>Tahibacter</taxon>
    </lineage>
</organism>
<dbReference type="InterPro" id="IPR021268">
    <property type="entry name" value="DUF2845"/>
</dbReference>
<dbReference type="RefSeq" id="WP_133817332.1">
    <property type="nucleotide sequence ID" value="NZ_SNZH01000002.1"/>
</dbReference>